<evidence type="ECO:0000259" key="2">
    <source>
        <dbReference type="Pfam" id="PF05378"/>
    </source>
</evidence>
<protein>
    <submittedName>
        <fullName evidence="4">Unannotated protein</fullName>
    </submittedName>
</protein>
<dbReference type="InterPro" id="IPR008040">
    <property type="entry name" value="Hydant_A_N"/>
</dbReference>
<sequence>MAKSARVAIDVGGTFTDVVTLDGGSGNVKFDKVPTTPSDPQQGVLNGFAASGVSLEAVSHFIHGTTLGLNALLTRRGAKTGIVTTEGFRDVYLLGRTDRIPMYDWKYRKPKSLVERQHILELPERLDYEGNVVKAFDENAARAVAKQFIELGVQSVAIVFLHSYVNPAHEQKMAAIMREVAPEIEVTVSSSLSRELREYERSSTAVLDAYIKPLVRKYIGKLQESLAAKKFSGLFLMTRSGGGAMTAESSKETPVNLILSGPAGGVLGAAWFSKATGCGDLITIDMGGTSLDASLVVDGEPLTYFDASFEGLPINLSSLYIHTIGAGGGSLVWIDEGNHLQVGPASAGADPGPAAYGNGGKEATFTDAALHVGYLGNENALAGTLVLNKELAEGSLKVNADKLGMDIDEVARGVIRISTIKIVGAVRAITVELGHTPADFALLSFGGGGGLVGVDVARELNIPTVIMPPGPGAFSAFGMLMASVQHDFSRTRITGLDTADLSIINADFAEMRSEAKAALDNEGFSAKEQHFTQYMDLRYSGQEHSVTLPVSEKIDDAEIVHMREVFSEAHEKAYGHTMPDPIELVSLRFSARGEVDAPVLPVLTKQAGRVPTPTGIRQVYVGGGKRAPYSLYDRDDLQFGDTIEGPAIINEHTATTVFHAGDRAELGKYGEIIIHVAKAN</sequence>
<dbReference type="InterPro" id="IPR045079">
    <property type="entry name" value="Oxoprolinase-like"/>
</dbReference>
<evidence type="ECO:0000259" key="1">
    <source>
        <dbReference type="Pfam" id="PF01968"/>
    </source>
</evidence>
<dbReference type="PANTHER" id="PTHR11365">
    <property type="entry name" value="5-OXOPROLINASE RELATED"/>
    <property type="match status" value="1"/>
</dbReference>
<accession>A0A6J6MFI2</accession>
<dbReference type="GO" id="GO:0005829">
    <property type="term" value="C:cytosol"/>
    <property type="evidence" value="ECO:0007669"/>
    <property type="project" value="TreeGrafter"/>
</dbReference>
<dbReference type="PANTHER" id="PTHR11365:SF23">
    <property type="entry name" value="HYPOTHETICAL 5-OXOPROLINASE (EUROFUNG)-RELATED"/>
    <property type="match status" value="1"/>
</dbReference>
<dbReference type="Pfam" id="PF05378">
    <property type="entry name" value="Hydant_A_N"/>
    <property type="match status" value="1"/>
</dbReference>
<organism evidence="4">
    <name type="scientific">freshwater metagenome</name>
    <dbReference type="NCBI Taxonomy" id="449393"/>
    <lineage>
        <taxon>unclassified sequences</taxon>
        <taxon>metagenomes</taxon>
        <taxon>ecological metagenomes</taxon>
    </lineage>
</organism>
<dbReference type="SUPFAM" id="SSF53067">
    <property type="entry name" value="Actin-like ATPase domain"/>
    <property type="match status" value="1"/>
</dbReference>
<dbReference type="Pfam" id="PF01968">
    <property type="entry name" value="Hydantoinase_A"/>
    <property type="match status" value="1"/>
</dbReference>
<dbReference type="GO" id="GO:0017168">
    <property type="term" value="F:5-oxoprolinase (ATP-hydrolyzing) activity"/>
    <property type="evidence" value="ECO:0007669"/>
    <property type="project" value="TreeGrafter"/>
</dbReference>
<feature type="domain" description="Hydantoinase/oxoprolinase N-terminal" evidence="2">
    <location>
        <begin position="6"/>
        <end position="180"/>
    </location>
</feature>
<gene>
    <name evidence="4" type="ORF">UFOPK2342_00541</name>
</gene>
<dbReference type="AlphaFoldDB" id="A0A6J6MFI2"/>
<evidence type="ECO:0000313" key="4">
    <source>
        <dbReference type="EMBL" id="CAB4672612.1"/>
    </source>
</evidence>
<reference evidence="4" key="1">
    <citation type="submission" date="2020-05" db="EMBL/GenBank/DDBJ databases">
        <authorList>
            <person name="Chiriac C."/>
            <person name="Salcher M."/>
            <person name="Ghai R."/>
            <person name="Kavagutti S V."/>
        </authorList>
    </citation>
    <scope>NUCLEOTIDE SEQUENCE</scope>
</reference>
<evidence type="ECO:0000259" key="3">
    <source>
        <dbReference type="Pfam" id="PF19278"/>
    </source>
</evidence>
<dbReference type="Pfam" id="PF19278">
    <property type="entry name" value="Hydant_A_C"/>
    <property type="match status" value="1"/>
</dbReference>
<dbReference type="InterPro" id="IPR002821">
    <property type="entry name" value="Hydantoinase_A"/>
</dbReference>
<dbReference type="InterPro" id="IPR049517">
    <property type="entry name" value="ACX-like_C"/>
</dbReference>
<dbReference type="GO" id="GO:0006749">
    <property type="term" value="P:glutathione metabolic process"/>
    <property type="evidence" value="ECO:0007669"/>
    <property type="project" value="TreeGrafter"/>
</dbReference>
<feature type="domain" description="Acetophenone carboxylase-like C-terminal" evidence="3">
    <location>
        <begin position="502"/>
        <end position="669"/>
    </location>
</feature>
<feature type="domain" description="Hydantoinase A/oxoprolinase" evidence="1">
    <location>
        <begin position="201"/>
        <end position="487"/>
    </location>
</feature>
<name>A0A6J6MFI2_9ZZZZ</name>
<dbReference type="EMBL" id="CAEZXB010000007">
    <property type="protein sequence ID" value="CAB4672612.1"/>
    <property type="molecule type" value="Genomic_DNA"/>
</dbReference>
<dbReference type="InterPro" id="IPR043129">
    <property type="entry name" value="ATPase_NBD"/>
</dbReference>
<proteinExistence type="predicted"/>